<organism evidence="1 2">
    <name type="scientific">Elysia crispata</name>
    <name type="common">lettuce slug</name>
    <dbReference type="NCBI Taxonomy" id="231223"/>
    <lineage>
        <taxon>Eukaryota</taxon>
        <taxon>Metazoa</taxon>
        <taxon>Spiralia</taxon>
        <taxon>Lophotrochozoa</taxon>
        <taxon>Mollusca</taxon>
        <taxon>Gastropoda</taxon>
        <taxon>Heterobranchia</taxon>
        <taxon>Euthyneura</taxon>
        <taxon>Panpulmonata</taxon>
        <taxon>Sacoglossa</taxon>
        <taxon>Placobranchoidea</taxon>
        <taxon>Plakobranchidae</taxon>
        <taxon>Elysia</taxon>
    </lineage>
</organism>
<reference evidence="1" key="1">
    <citation type="journal article" date="2023" name="G3 (Bethesda)">
        <title>A reference genome for the long-term kleptoplast-retaining sea slug Elysia crispata morphotype clarki.</title>
        <authorList>
            <person name="Eastman K.E."/>
            <person name="Pendleton A.L."/>
            <person name="Shaikh M.A."/>
            <person name="Suttiyut T."/>
            <person name="Ogas R."/>
            <person name="Tomko P."/>
            <person name="Gavelis G."/>
            <person name="Widhalm J.R."/>
            <person name="Wisecaver J.H."/>
        </authorList>
    </citation>
    <scope>NUCLEOTIDE SEQUENCE</scope>
    <source>
        <strain evidence="1">ECLA1</strain>
    </source>
</reference>
<dbReference type="EMBL" id="JAWDGP010001132">
    <property type="protein sequence ID" value="KAK3794168.1"/>
    <property type="molecule type" value="Genomic_DNA"/>
</dbReference>
<name>A0AAE1AUG9_9GAST</name>
<evidence type="ECO:0000313" key="1">
    <source>
        <dbReference type="EMBL" id="KAK3794168.1"/>
    </source>
</evidence>
<dbReference type="AlphaFoldDB" id="A0AAE1AUG9"/>
<gene>
    <name evidence="1" type="ORF">RRG08_049569</name>
</gene>
<keyword evidence="2" id="KW-1185">Reference proteome</keyword>
<sequence length="236" mass="26797">MATPGRSAPYSWVPGMPDNDIALLTFQRFTVCFYFPARDLLSLDPFYQPETFCLWTHSISPRPFVSGPILSARDLLSLDPFYQPETFCLWTHSISPRPFVSGPILSARDLLSLDPFYQPETIFTFSDDHPGRSANCLRQRSPRLITARPPPGWLAENRRVQQLARLLGLLGESELFRLLVTLVNRGGGVHGLHDRALCPRHGTVTQACHGPCRATRVHDFWRHAQGRGEIRLFNQF</sequence>
<evidence type="ECO:0000313" key="2">
    <source>
        <dbReference type="Proteomes" id="UP001283361"/>
    </source>
</evidence>
<accession>A0AAE1AUG9</accession>
<protein>
    <submittedName>
        <fullName evidence="1">Uncharacterized protein</fullName>
    </submittedName>
</protein>
<dbReference type="Proteomes" id="UP001283361">
    <property type="component" value="Unassembled WGS sequence"/>
</dbReference>
<comment type="caution">
    <text evidence="1">The sequence shown here is derived from an EMBL/GenBank/DDBJ whole genome shotgun (WGS) entry which is preliminary data.</text>
</comment>
<proteinExistence type="predicted"/>